<dbReference type="AlphaFoldDB" id="A0A7Z8JWY1"/>
<reference evidence="9 10" key="1">
    <citation type="submission" date="2019-05" db="EMBL/GenBank/DDBJ databases">
        <title>Genome sequence of Cellulomonas hominis strain CS1.</title>
        <authorList>
            <person name="Belmont J."/>
            <person name="Maclea K.S."/>
        </authorList>
    </citation>
    <scope>NUCLEOTIDE SEQUENCE [LARGE SCALE GENOMIC DNA]</scope>
    <source>
        <strain evidence="9 10">CS1</strain>
    </source>
</reference>
<organism evidence="9 10">
    <name type="scientific">Cellulomonas hominis</name>
    <dbReference type="NCBI Taxonomy" id="156981"/>
    <lineage>
        <taxon>Bacteria</taxon>
        <taxon>Bacillati</taxon>
        <taxon>Actinomycetota</taxon>
        <taxon>Actinomycetes</taxon>
        <taxon>Micrococcales</taxon>
        <taxon>Cellulomonadaceae</taxon>
        <taxon>Cellulomonas</taxon>
    </lineage>
</organism>
<dbReference type="SUPFAM" id="SSF52499">
    <property type="entry name" value="Isochorismatase-like hydrolases"/>
    <property type="match status" value="1"/>
</dbReference>
<dbReference type="PANTHER" id="PTHR11080">
    <property type="entry name" value="PYRAZINAMIDASE/NICOTINAMIDASE"/>
    <property type="match status" value="1"/>
</dbReference>
<evidence type="ECO:0000313" key="9">
    <source>
        <dbReference type="EMBL" id="TKR22513.1"/>
    </source>
</evidence>
<protein>
    <recommendedName>
        <fullName evidence="6">nicotinamidase</fullName>
        <ecNumber evidence="6">3.5.1.19</ecNumber>
    </recommendedName>
    <alternativeName>
        <fullName evidence="7">Nicotinamide deamidase</fullName>
    </alternativeName>
</protein>
<keyword evidence="4" id="KW-0378">Hydrolase</keyword>
<proteinExistence type="inferred from homology"/>
<evidence type="ECO:0000256" key="7">
    <source>
        <dbReference type="ARBA" id="ARBA00043224"/>
    </source>
</evidence>
<accession>A0A7Z8JWY1</accession>
<sequence>MARALIVVDVQNDFCEGGALAVTGGAAVAEQVTAFLDRAADAYDVVVATADWHEPLPDDNAGHFAVGAEPDYVATWPEHCVRGTAGAAYHPALRLPGDAVHVRKGQGRQDYSGFEGVVTPSVGSDAESAAEAGALADAAPAGLADALRARGVDGVDVVGLATDHCVTATALDALAAGFDVRVLTDLTAGVGVRTTIDALTRLAARGVTLTTSDAR</sequence>
<dbReference type="GO" id="GO:0019363">
    <property type="term" value="P:pyridine nucleotide biosynthetic process"/>
    <property type="evidence" value="ECO:0007669"/>
    <property type="project" value="UniProtKB-KW"/>
</dbReference>
<comment type="similarity">
    <text evidence="1">Belongs to the isochorismatase family.</text>
</comment>
<dbReference type="OrthoDB" id="9791276at2"/>
<evidence type="ECO:0000256" key="6">
    <source>
        <dbReference type="ARBA" id="ARBA00039017"/>
    </source>
</evidence>
<feature type="domain" description="Isochorismatase-like" evidence="8">
    <location>
        <begin position="4"/>
        <end position="213"/>
    </location>
</feature>
<dbReference type="RefSeq" id="WP_154730658.1">
    <property type="nucleotide sequence ID" value="NZ_SZYE01000175.1"/>
</dbReference>
<evidence type="ECO:0000259" key="8">
    <source>
        <dbReference type="Pfam" id="PF00857"/>
    </source>
</evidence>
<evidence type="ECO:0000256" key="3">
    <source>
        <dbReference type="ARBA" id="ARBA00022723"/>
    </source>
</evidence>
<dbReference type="GO" id="GO:0008936">
    <property type="term" value="F:nicotinamidase activity"/>
    <property type="evidence" value="ECO:0007669"/>
    <property type="project" value="UniProtKB-EC"/>
</dbReference>
<dbReference type="Pfam" id="PF00857">
    <property type="entry name" value="Isochorismatase"/>
    <property type="match status" value="1"/>
</dbReference>
<name>A0A7Z8JWY1_9CELL</name>
<evidence type="ECO:0000256" key="5">
    <source>
        <dbReference type="ARBA" id="ARBA00037900"/>
    </source>
</evidence>
<keyword evidence="3" id="KW-0479">Metal-binding</keyword>
<dbReference type="InterPro" id="IPR036380">
    <property type="entry name" value="Isochorismatase-like_sf"/>
</dbReference>
<gene>
    <name evidence="9" type="ORF">FA014_16075</name>
</gene>
<evidence type="ECO:0000256" key="4">
    <source>
        <dbReference type="ARBA" id="ARBA00022801"/>
    </source>
</evidence>
<dbReference type="Proteomes" id="UP000308121">
    <property type="component" value="Unassembled WGS sequence"/>
</dbReference>
<comment type="caution">
    <text evidence="9">The sequence shown here is derived from an EMBL/GenBank/DDBJ whole genome shotgun (WGS) entry which is preliminary data.</text>
</comment>
<dbReference type="InterPro" id="IPR000868">
    <property type="entry name" value="Isochorismatase-like_dom"/>
</dbReference>
<dbReference type="EC" id="3.5.1.19" evidence="6"/>
<keyword evidence="2" id="KW-0662">Pyridine nucleotide biosynthesis</keyword>
<comment type="pathway">
    <text evidence="5">Cofactor biosynthesis; nicotinate biosynthesis; nicotinate from nicotinamide: step 1/1.</text>
</comment>
<dbReference type="Gene3D" id="3.40.50.850">
    <property type="entry name" value="Isochorismatase-like"/>
    <property type="match status" value="1"/>
</dbReference>
<evidence type="ECO:0000313" key="10">
    <source>
        <dbReference type="Proteomes" id="UP000308121"/>
    </source>
</evidence>
<dbReference type="GO" id="GO:0046872">
    <property type="term" value="F:metal ion binding"/>
    <property type="evidence" value="ECO:0007669"/>
    <property type="project" value="UniProtKB-KW"/>
</dbReference>
<evidence type="ECO:0000256" key="1">
    <source>
        <dbReference type="ARBA" id="ARBA00006336"/>
    </source>
</evidence>
<dbReference type="InterPro" id="IPR052347">
    <property type="entry name" value="Isochorismatase_Nicotinamidase"/>
</dbReference>
<dbReference type="EMBL" id="SZYE01000175">
    <property type="protein sequence ID" value="TKR22513.1"/>
    <property type="molecule type" value="Genomic_DNA"/>
</dbReference>
<dbReference type="PANTHER" id="PTHR11080:SF2">
    <property type="entry name" value="LD05707P"/>
    <property type="match status" value="1"/>
</dbReference>
<evidence type="ECO:0000256" key="2">
    <source>
        <dbReference type="ARBA" id="ARBA00022642"/>
    </source>
</evidence>